<dbReference type="PANTHER" id="PTHR45136:SF2">
    <property type="entry name" value="ABC TRANSPORTER DOMAIN-CONTAINING PROTEIN"/>
    <property type="match status" value="1"/>
</dbReference>
<dbReference type="Gene3D" id="1.20.1560.10">
    <property type="entry name" value="ABC transporter type 1, transmembrane domain"/>
    <property type="match status" value="1"/>
</dbReference>
<evidence type="ECO:0000313" key="9">
    <source>
        <dbReference type="EMBL" id="KAF5783019.1"/>
    </source>
</evidence>
<comment type="caution">
    <text evidence="9">The sequence shown here is derived from an EMBL/GenBank/DDBJ whole genome shotgun (WGS) entry which is preliminary data.</text>
</comment>
<keyword evidence="6 8" id="KW-0472">Membrane</keyword>
<evidence type="ECO:0000256" key="1">
    <source>
        <dbReference type="ARBA" id="ARBA00007577"/>
    </source>
</evidence>
<keyword evidence="10" id="KW-1185">Reference proteome</keyword>
<evidence type="ECO:0000256" key="3">
    <source>
        <dbReference type="ARBA" id="ARBA00022692"/>
    </source>
</evidence>
<dbReference type="SUPFAM" id="SSF52540">
    <property type="entry name" value="P-loop containing nucleoside triphosphate hydrolases"/>
    <property type="match status" value="1"/>
</dbReference>
<keyword evidence="5 8" id="KW-1133">Transmembrane helix</keyword>
<sequence>MTIVIAHRLSTIRNANVICVVQNGQVVEFGSHDDLIQLDNGFYTSLVQLQETKQIDENPCPYLPRLSNMSLAFDVHNINSSGQSTVSQSGFTTLVNSSGRDNFTLRANQEFQVMPFKKILALNSLEWKQALVGSLCAILFGAIQPTFSFSLGSMISVYFLVDHDEIKHKTMIYTLCFAGLSVLSMVINIIQH</sequence>
<evidence type="ECO:0000256" key="2">
    <source>
        <dbReference type="ARBA" id="ARBA00022448"/>
    </source>
</evidence>
<feature type="transmembrane region" description="Helical" evidence="8">
    <location>
        <begin position="171"/>
        <end position="190"/>
    </location>
</feature>
<dbReference type="InterPro" id="IPR036640">
    <property type="entry name" value="ABC1_TM_sf"/>
</dbReference>
<dbReference type="Proteomes" id="UP000215914">
    <property type="component" value="Unassembled WGS sequence"/>
</dbReference>
<evidence type="ECO:0000256" key="4">
    <source>
        <dbReference type="ARBA" id="ARBA00022737"/>
    </source>
</evidence>
<dbReference type="Gramene" id="mRNA:HanXRQr2_Chr11g0503011">
    <property type="protein sequence ID" value="CDS:HanXRQr2_Chr11g0503011.1"/>
    <property type="gene ID" value="HanXRQr2_Chr11g0503011"/>
</dbReference>
<name>A0A9K3N0Y7_HELAN</name>
<comment type="similarity">
    <text evidence="1">Belongs to the ABC transporter superfamily. ABCB family. Multidrug resistance exporter (TC 3.A.1.201) subfamily.</text>
</comment>
<proteinExistence type="inferred from homology"/>
<dbReference type="PANTHER" id="PTHR45136">
    <property type="entry name" value="ABC TRANSPORTER DOMAIN-CONTAINING PROTEIN"/>
    <property type="match status" value="1"/>
</dbReference>
<evidence type="ECO:0000256" key="6">
    <source>
        <dbReference type="ARBA" id="ARBA00023136"/>
    </source>
</evidence>
<evidence type="ECO:0000256" key="7">
    <source>
        <dbReference type="ARBA" id="ARBA00023180"/>
    </source>
</evidence>
<accession>A0A9K3N0Y7</accession>
<protein>
    <submittedName>
        <fullName evidence="9">ABC-type xenobiotic transporter</fullName>
    </submittedName>
</protein>
<dbReference type="AlphaFoldDB" id="A0A9K3N0Y7"/>
<evidence type="ECO:0000256" key="5">
    <source>
        <dbReference type="ARBA" id="ARBA00022989"/>
    </source>
</evidence>
<reference evidence="9" key="1">
    <citation type="journal article" date="2017" name="Nature">
        <title>The sunflower genome provides insights into oil metabolism, flowering and Asterid evolution.</title>
        <authorList>
            <person name="Badouin H."/>
            <person name="Gouzy J."/>
            <person name="Grassa C.J."/>
            <person name="Murat F."/>
            <person name="Staton S.E."/>
            <person name="Cottret L."/>
            <person name="Lelandais-Briere C."/>
            <person name="Owens G.L."/>
            <person name="Carrere S."/>
            <person name="Mayjonade B."/>
            <person name="Legrand L."/>
            <person name="Gill N."/>
            <person name="Kane N.C."/>
            <person name="Bowers J.E."/>
            <person name="Hubner S."/>
            <person name="Bellec A."/>
            <person name="Berard A."/>
            <person name="Berges H."/>
            <person name="Blanchet N."/>
            <person name="Boniface M.C."/>
            <person name="Brunel D."/>
            <person name="Catrice O."/>
            <person name="Chaidir N."/>
            <person name="Claudel C."/>
            <person name="Donnadieu C."/>
            <person name="Faraut T."/>
            <person name="Fievet G."/>
            <person name="Helmstetter N."/>
            <person name="King M."/>
            <person name="Knapp S.J."/>
            <person name="Lai Z."/>
            <person name="Le Paslier M.C."/>
            <person name="Lippi Y."/>
            <person name="Lorenzon L."/>
            <person name="Mandel J.R."/>
            <person name="Marage G."/>
            <person name="Marchand G."/>
            <person name="Marquand E."/>
            <person name="Bret-Mestries E."/>
            <person name="Morien E."/>
            <person name="Nambeesan S."/>
            <person name="Nguyen T."/>
            <person name="Pegot-Espagnet P."/>
            <person name="Pouilly N."/>
            <person name="Raftis F."/>
            <person name="Sallet E."/>
            <person name="Schiex T."/>
            <person name="Thomas J."/>
            <person name="Vandecasteele C."/>
            <person name="Vares D."/>
            <person name="Vear F."/>
            <person name="Vautrin S."/>
            <person name="Crespi M."/>
            <person name="Mangin B."/>
            <person name="Burke J.M."/>
            <person name="Salse J."/>
            <person name="Munos S."/>
            <person name="Vincourt P."/>
            <person name="Rieseberg L.H."/>
            <person name="Langlade N.B."/>
        </authorList>
    </citation>
    <scope>NUCLEOTIDE SEQUENCE</scope>
    <source>
        <tissue evidence="9">Leaves</tissue>
    </source>
</reference>
<dbReference type="EMBL" id="MNCJ02000326">
    <property type="protein sequence ID" value="KAF5783019.1"/>
    <property type="molecule type" value="Genomic_DNA"/>
</dbReference>
<evidence type="ECO:0000313" key="10">
    <source>
        <dbReference type="Proteomes" id="UP000215914"/>
    </source>
</evidence>
<dbReference type="GO" id="GO:0005524">
    <property type="term" value="F:ATP binding"/>
    <property type="evidence" value="ECO:0007669"/>
    <property type="project" value="InterPro"/>
</dbReference>
<dbReference type="InterPro" id="IPR027417">
    <property type="entry name" value="P-loop_NTPase"/>
</dbReference>
<dbReference type="Gene3D" id="3.40.50.300">
    <property type="entry name" value="P-loop containing nucleotide triphosphate hydrolases"/>
    <property type="match status" value="1"/>
</dbReference>
<dbReference type="GO" id="GO:0016020">
    <property type="term" value="C:membrane"/>
    <property type="evidence" value="ECO:0007669"/>
    <property type="project" value="InterPro"/>
</dbReference>
<keyword evidence="3 8" id="KW-0812">Transmembrane</keyword>
<reference evidence="9" key="2">
    <citation type="submission" date="2020-06" db="EMBL/GenBank/DDBJ databases">
        <title>Helianthus annuus Genome sequencing and assembly Release 2.</title>
        <authorList>
            <person name="Gouzy J."/>
            <person name="Langlade N."/>
            <person name="Munos S."/>
        </authorList>
    </citation>
    <scope>NUCLEOTIDE SEQUENCE</scope>
    <source>
        <tissue evidence="9">Leaves</tissue>
    </source>
</reference>
<keyword evidence="4" id="KW-0677">Repeat</keyword>
<keyword evidence="7" id="KW-0325">Glycoprotein</keyword>
<keyword evidence="2" id="KW-0813">Transport</keyword>
<organism evidence="9 10">
    <name type="scientific">Helianthus annuus</name>
    <name type="common">Common sunflower</name>
    <dbReference type="NCBI Taxonomy" id="4232"/>
    <lineage>
        <taxon>Eukaryota</taxon>
        <taxon>Viridiplantae</taxon>
        <taxon>Streptophyta</taxon>
        <taxon>Embryophyta</taxon>
        <taxon>Tracheophyta</taxon>
        <taxon>Spermatophyta</taxon>
        <taxon>Magnoliopsida</taxon>
        <taxon>eudicotyledons</taxon>
        <taxon>Gunneridae</taxon>
        <taxon>Pentapetalae</taxon>
        <taxon>asterids</taxon>
        <taxon>campanulids</taxon>
        <taxon>Asterales</taxon>
        <taxon>Asteraceae</taxon>
        <taxon>Asteroideae</taxon>
        <taxon>Heliantheae alliance</taxon>
        <taxon>Heliantheae</taxon>
        <taxon>Helianthus</taxon>
    </lineage>
</organism>
<feature type="transmembrane region" description="Helical" evidence="8">
    <location>
        <begin position="130"/>
        <end position="159"/>
    </location>
</feature>
<evidence type="ECO:0000256" key="8">
    <source>
        <dbReference type="SAM" id="Phobius"/>
    </source>
</evidence>
<gene>
    <name evidence="9" type="ORF">HanXRQr2_Chr11g0503011</name>
</gene>